<evidence type="ECO:0000313" key="2">
    <source>
        <dbReference type="EMBL" id="EAR16308.1"/>
    </source>
</evidence>
<sequence length="95" mass="11008">MTYEFYSGLIVGIISGVCLLILLRTLFSRAKATDRASESPGRDRDQQVQPFIPMNHRQINYFQGGEDASVSRIKEKLRQFKIRNGFYMEADESNW</sequence>
<keyword evidence="1" id="KW-1133">Transmembrane helix</keyword>
<dbReference type="RefSeq" id="WP_015753065.1">
    <property type="nucleotide sequence ID" value="NC_013222.1"/>
</dbReference>
<keyword evidence="3" id="KW-1185">Reference proteome</keyword>
<dbReference type="HOGENOM" id="CLU_2370998_0_0_10"/>
<keyword evidence="1" id="KW-0812">Transmembrane</keyword>
<proteinExistence type="predicted"/>
<accession>A4CHA0</accession>
<name>A4CHA0_ROBBH</name>
<evidence type="ECO:0000313" key="3">
    <source>
        <dbReference type="Proteomes" id="UP000009049"/>
    </source>
</evidence>
<reference evidence="2 3" key="1">
    <citation type="journal article" date="2009" name="J. Bacteriol.">
        <title>Complete genome sequence of Robiginitalea biformata HTCC2501.</title>
        <authorList>
            <person name="Oh H.M."/>
            <person name="Giovannoni S.J."/>
            <person name="Lee K."/>
            <person name="Ferriera S."/>
            <person name="Johnson J."/>
            <person name="Cho J.C."/>
        </authorList>
    </citation>
    <scope>NUCLEOTIDE SEQUENCE [LARGE SCALE GENOMIC DNA]</scope>
    <source>
        <strain evidence="3">ATCC BAA-864 / HTCC2501 / KCTC 12146</strain>
    </source>
</reference>
<dbReference type="Proteomes" id="UP000009049">
    <property type="component" value="Chromosome"/>
</dbReference>
<feature type="transmembrane region" description="Helical" evidence="1">
    <location>
        <begin position="6"/>
        <end position="27"/>
    </location>
</feature>
<gene>
    <name evidence="2" type="ordered locus">RB2501_05400</name>
</gene>
<organism evidence="2 3">
    <name type="scientific">Robiginitalea biformata (strain ATCC BAA-864 / DSM 15991 / KCTC 12146 / HTCC2501)</name>
    <dbReference type="NCBI Taxonomy" id="313596"/>
    <lineage>
        <taxon>Bacteria</taxon>
        <taxon>Pseudomonadati</taxon>
        <taxon>Bacteroidota</taxon>
        <taxon>Flavobacteriia</taxon>
        <taxon>Flavobacteriales</taxon>
        <taxon>Flavobacteriaceae</taxon>
        <taxon>Robiginitalea</taxon>
    </lineage>
</organism>
<dbReference type="EMBL" id="CP001712">
    <property type="protein sequence ID" value="EAR16308.1"/>
    <property type="molecule type" value="Genomic_DNA"/>
</dbReference>
<dbReference type="KEGG" id="rbi:RB2501_05400"/>
<evidence type="ECO:0000256" key="1">
    <source>
        <dbReference type="SAM" id="Phobius"/>
    </source>
</evidence>
<keyword evidence="1" id="KW-0472">Membrane</keyword>
<protein>
    <submittedName>
        <fullName evidence="2">Uncharacterized protein</fullName>
    </submittedName>
</protein>
<dbReference type="AlphaFoldDB" id="A4CHA0"/>